<dbReference type="InterPro" id="IPR006094">
    <property type="entry name" value="Oxid_FAD_bind_N"/>
</dbReference>
<organism evidence="21 22">
    <name type="scientific">Undibacterium fentianense</name>
    <dbReference type="NCBI Taxonomy" id="2828728"/>
    <lineage>
        <taxon>Bacteria</taxon>
        <taxon>Pseudomonadati</taxon>
        <taxon>Pseudomonadota</taxon>
        <taxon>Betaproteobacteria</taxon>
        <taxon>Burkholderiales</taxon>
        <taxon>Oxalobacteraceae</taxon>
        <taxon>Undibacterium</taxon>
    </lineage>
</organism>
<feature type="active site" evidence="19">
    <location>
        <position position="172"/>
    </location>
</feature>
<evidence type="ECO:0000256" key="6">
    <source>
        <dbReference type="ARBA" id="ARBA00015188"/>
    </source>
</evidence>
<dbReference type="NCBIfam" id="TIGR00179">
    <property type="entry name" value="murB"/>
    <property type="match status" value="1"/>
</dbReference>
<feature type="active site" description="Proton donor" evidence="19">
    <location>
        <position position="246"/>
    </location>
</feature>
<keyword evidence="14 19" id="KW-0560">Oxidoreductase</keyword>
<dbReference type="HAMAP" id="MF_00037">
    <property type="entry name" value="MurB"/>
    <property type="match status" value="1"/>
</dbReference>
<comment type="cofactor">
    <cofactor evidence="1 19">
        <name>FAD</name>
        <dbReference type="ChEBI" id="CHEBI:57692"/>
    </cofactor>
</comment>
<evidence type="ECO:0000256" key="18">
    <source>
        <dbReference type="ARBA" id="ARBA00048914"/>
    </source>
</evidence>
<dbReference type="InterPro" id="IPR036318">
    <property type="entry name" value="FAD-bd_PCMH-like_sf"/>
</dbReference>
<dbReference type="EC" id="1.3.1.98" evidence="5 19"/>
<dbReference type="PANTHER" id="PTHR21071:SF4">
    <property type="entry name" value="UDP-N-ACETYLENOLPYRUVOYLGLUCOSAMINE REDUCTASE"/>
    <property type="match status" value="1"/>
</dbReference>
<gene>
    <name evidence="19 21" type="primary">murB</name>
    <name evidence="21" type="ORF">KDM90_01905</name>
</gene>
<dbReference type="GO" id="GO:0071555">
    <property type="term" value="P:cell wall organization"/>
    <property type="evidence" value="ECO:0007669"/>
    <property type="project" value="UniProtKB-KW"/>
</dbReference>
<evidence type="ECO:0000256" key="10">
    <source>
        <dbReference type="ARBA" id="ARBA00022827"/>
    </source>
</evidence>
<evidence type="ECO:0000256" key="14">
    <source>
        <dbReference type="ARBA" id="ARBA00023002"/>
    </source>
</evidence>
<comment type="caution">
    <text evidence="21">The sequence shown here is derived from an EMBL/GenBank/DDBJ whole genome shotgun (WGS) entry which is preliminary data.</text>
</comment>
<evidence type="ECO:0000256" key="1">
    <source>
        <dbReference type="ARBA" id="ARBA00001974"/>
    </source>
</evidence>
<evidence type="ECO:0000256" key="3">
    <source>
        <dbReference type="ARBA" id="ARBA00004496"/>
    </source>
</evidence>
<dbReference type="GO" id="GO:0071949">
    <property type="term" value="F:FAD binding"/>
    <property type="evidence" value="ECO:0007669"/>
    <property type="project" value="InterPro"/>
</dbReference>
<dbReference type="InterPro" id="IPR016167">
    <property type="entry name" value="FAD-bd_PCMH_sub1"/>
</dbReference>
<evidence type="ECO:0000256" key="5">
    <source>
        <dbReference type="ARBA" id="ARBA00012518"/>
    </source>
</evidence>
<keyword evidence="10 19" id="KW-0274">FAD</keyword>
<keyword evidence="15 19" id="KW-0131">Cell cycle</keyword>
<sequence>MKSELLLQQNVDLHSLNTFGIHSHAHTYARIESVSQLLALHQLLNNDVALRKLPRLILGGGSNLVLSDSLPHLVLHMEIGGRELQAETEDHFIVRAGSGESWHGFVLWTLAQNYPGLENLSLIPGTVGAAPIQNIGAYGMEMQEYFHSLRAFDLESGVIRIFDKQACEFAYRDSVFKRTEPGRFVILDVNFALPKKWQARLTYGDIASQLRESNIAVPTAMDISQAVIAIRQSKLPDPAEIGNVGSFFKNPIVSREQRDRLMALYPACVSYLQSNGDYKLAAGWLIEQCGWKGRRYETVGVYERQALVLVNLGGATGADVRVLAEEIQVDVLNRFGVKLEVEPVFV</sequence>
<evidence type="ECO:0000256" key="7">
    <source>
        <dbReference type="ARBA" id="ARBA00022490"/>
    </source>
</evidence>
<dbReference type="InterPro" id="IPR011601">
    <property type="entry name" value="MurB_C"/>
</dbReference>
<dbReference type="PROSITE" id="PS51387">
    <property type="entry name" value="FAD_PCMH"/>
    <property type="match status" value="1"/>
</dbReference>
<reference evidence="21" key="1">
    <citation type="submission" date="2021-04" db="EMBL/GenBank/DDBJ databases">
        <title>novel species isolated from subtropical streams in China.</title>
        <authorList>
            <person name="Lu H."/>
        </authorList>
    </citation>
    <scope>NUCLEOTIDE SEQUENCE</scope>
    <source>
        <strain evidence="21">FT137W</strain>
    </source>
</reference>
<evidence type="ECO:0000256" key="9">
    <source>
        <dbReference type="ARBA" id="ARBA00022630"/>
    </source>
</evidence>
<evidence type="ECO:0000313" key="22">
    <source>
        <dbReference type="Proteomes" id="UP000678545"/>
    </source>
</evidence>
<evidence type="ECO:0000256" key="11">
    <source>
        <dbReference type="ARBA" id="ARBA00022857"/>
    </source>
</evidence>
<dbReference type="Proteomes" id="UP000678545">
    <property type="component" value="Unassembled WGS sequence"/>
</dbReference>
<evidence type="ECO:0000256" key="4">
    <source>
        <dbReference type="ARBA" id="ARBA00004752"/>
    </source>
</evidence>
<dbReference type="InterPro" id="IPR016166">
    <property type="entry name" value="FAD-bd_PCMH"/>
</dbReference>
<dbReference type="GO" id="GO:0051301">
    <property type="term" value="P:cell division"/>
    <property type="evidence" value="ECO:0007669"/>
    <property type="project" value="UniProtKB-KW"/>
</dbReference>
<evidence type="ECO:0000256" key="12">
    <source>
        <dbReference type="ARBA" id="ARBA00022960"/>
    </source>
</evidence>
<dbReference type="Gene3D" id="3.30.43.10">
    <property type="entry name" value="Uridine Diphospho-n-acetylenolpyruvylglucosamine Reductase, domain 2"/>
    <property type="match status" value="1"/>
</dbReference>
<comment type="catalytic activity">
    <reaction evidence="18 19">
        <text>UDP-N-acetyl-alpha-D-muramate + NADP(+) = UDP-N-acetyl-3-O-(1-carboxyvinyl)-alpha-D-glucosamine + NADPH + H(+)</text>
        <dbReference type="Rhea" id="RHEA:12248"/>
        <dbReference type="ChEBI" id="CHEBI:15378"/>
        <dbReference type="ChEBI" id="CHEBI:57783"/>
        <dbReference type="ChEBI" id="CHEBI:58349"/>
        <dbReference type="ChEBI" id="CHEBI:68483"/>
        <dbReference type="ChEBI" id="CHEBI:70757"/>
        <dbReference type="EC" id="1.3.1.98"/>
    </reaction>
</comment>
<evidence type="ECO:0000256" key="8">
    <source>
        <dbReference type="ARBA" id="ARBA00022618"/>
    </source>
</evidence>
<evidence type="ECO:0000259" key="20">
    <source>
        <dbReference type="PROSITE" id="PS51387"/>
    </source>
</evidence>
<comment type="pathway">
    <text evidence="4 19">Cell wall biogenesis; peptidoglycan biosynthesis.</text>
</comment>
<dbReference type="RefSeq" id="WP_212673906.1">
    <property type="nucleotide sequence ID" value="NZ_JAGSPJ010000001.1"/>
</dbReference>
<dbReference type="GO" id="GO:0005829">
    <property type="term" value="C:cytosol"/>
    <property type="evidence" value="ECO:0007669"/>
    <property type="project" value="TreeGrafter"/>
</dbReference>
<dbReference type="SUPFAM" id="SSF56194">
    <property type="entry name" value="Uridine diphospho-N-Acetylenolpyruvylglucosamine reductase, MurB, C-terminal domain"/>
    <property type="match status" value="1"/>
</dbReference>
<feature type="domain" description="FAD-binding PCMH-type" evidence="20">
    <location>
        <begin position="21"/>
        <end position="196"/>
    </location>
</feature>
<comment type="similarity">
    <text evidence="19">Belongs to the MurB family.</text>
</comment>
<keyword evidence="16 19" id="KW-0961">Cell wall biogenesis/degradation</keyword>
<keyword evidence="22" id="KW-1185">Reference proteome</keyword>
<keyword evidence="12 19" id="KW-0133">Cell shape</keyword>
<keyword evidence="9 19" id="KW-0285">Flavoprotein</keyword>
<dbReference type="EMBL" id="JAGSPJ010000001">
    <property type="protein sequence ID" value="MBR7798764.1"/>
    <property type="molecule type" value="Genomic_DNA"/>
</dbReference>
<keyword evidence="7 19" id="KW-0963">Cytoplasm</keyword>
<protein>
    <recommendedName>
        <fullName evidence="6 19">UDP-N-acetylenolpyruvoylglucosamine reductase</fullName>
        <ecNumber evidence="5 19">1.3.1.98</ecNumber>
    </recommendedName>
    <alternativeName>
        <fullName evidence="17 19">UDP-N-acetylmuramate dehydrogenase</fullName>
    </alternativeName>
</protein>
<evidence type="ECO:0000256" key="15">
    <source>
        <dbReference type="ARBA" id="ARBA00023306"/>
    </source>
</evidence>
<dbReference type="GO" id="GO:0008360">
    <property type="term" value="P:regulation of cell shape"/>
    <property type="evidence" value="ECO:0007669"/>
    <property type="project" value="UniProtKB-KW"/>
</dbReference>
<dbReference type="GO" id="GO:0009252">
    <property type="term" value="P:peptidoglycan biosynthetic process"/>
    <property type="evidence" value="ECO:0007669"/>
    <property type="project" value="UniProtKB-UniRule"/>
</dbReference>
<evidence type="ECO:0000256" key="16">
    <source>
        <dbReference type="ARBA" id="ARBA00023316"/>
    </source>
</evidence>
<dbReference type="PANTHER" id="PTHR21071">
    <property type="entry name" value="UDP-N-ACETYLENOLPYRUVOYLGLUCOSAMINE REDUCTASE"/>
    <property type="match status" value="1"/>
</dbReference>
<evidence type="ECO:0000256" key="17">
    <source>
        <dbReference type="ARBA" id="ARBA00031026"/>
    </source>
</evidence>
<keyword evidence="8 19" id="KW-0132">Cell division</keyword>
<dbReference type="Pfam" id="PF02873">
    <property type="entry name" value="MurB_C"/>
    <property type="match status" value="1"/>
</dbReference>
<evidence type="ECO:0000256" key="13">
    <source>
        <dbReference type="ARBA" id="ARBA00022984"/>
    </source>
</evidence>
<dbReference type="Gene3D" id="3.90.78.10">
    <property type="entry name" value="UDP-N-acetylenolpyruvoylglucosamine reductase, C-terminal domain"/>
    <property type="match status" value="1"/>
</dbReference>
<dbReference type="InterPro" id="IPR003170">
    <property type="entry name" value="MurB"/>
</dbReference>
<keyword evidence="11 19" id="KW-0521">NADP</keyword>
<evidence type="ECO:0000256" key="2">
    <source>
        <dbReference type="ARBA" id="ARBA00003921"/>
    </source>
</evidence>
<name>A0A941E169_9BURK</name>
<dbReference type="InterPro" id="IPR016169">
    <property type="entry name" value="FAD-bd_PCMH_sub2"/>
</dbReference>
<evidence type="ECO:0000313" key="21">
    <source>
        <dbReference type="EMBL" id="MBR7798764.1"/>
    </source>
</evidence>
<dbReference type="AlphaFoldDB" id="A0A941E169"/>
<keyword evidence="13 19" id="KW-0573">Peptidoglycan synthesis</keyword>
<comment type="subcellular location">
    <subcellularLocation>
        <location evidence="3 19">Cytoplasm</location>
    </subcellularLocation>
</comment>
<dbReference type="Pfam" id="PF01565">
    <property type="entry name" value="FAD_binding_4"/>
    <property type="match status" value="1"/>
</dbReference>
<dbReference type="Gene3D" id="3.30.465.10">
    <property type="match status" value="1"/>
</dbReference>
<dbReference type="GO" id="GO:0008762">
    <property type="term" value="F:UDP-N-acetylmuramate dehydrogenase activity"/>
    <property type="evidence" value="ECO:0007669"/>
    <property type="project" value="UniProtKB-UniRule"/>
</dbReference>
<dbReference type="NCBIfam" id="NF000755">
    <property type="entry name" value="PRK00046.1"/>
    <property type="match status" value="1"/>
</dbReference>
<accession>A0A941E169</accession>
<evidence type="ECO:0000256" key="19">
    <source>
        <dbReference type="HAMAP-Rule" id="MF_00037"/>
    </source>
</evidence>
<comment type="function">
    <text evidence="2 19">Cell wall formation.</text>
</comment>
<dbReference type="InterPro" id="IPR036635">
    <property type="entry name" value="MurB_C_sf"/>
</dbReference>
<dbReference type="SUPFAM" id="SSF56176">
    <property type="entry name" value="FAD-binding/transporter-associated domain-like"/>
    <property type="match status" value="1"/>
</dbReference>
<proteinExistence type="inferred from homology"/>
<feature type="active site" evidence="19">
    <location>
        <position position="342"/>
    </location>
</feature>